<keyword evidence="3" id="KW-1185">Reference proteome</keyword>
<dbReference type="EMBL" id="AEVO01000117">
    <property type="protein sequence ID" value="EFY06492.1"/>
    <property type="molecule type" value="Genomic_DNA"/>
</dbReference>
<reference evidence="2 3" key="1">
    <citation type="submission" date="2011-01" db="EMBL/GenBank/DDBJ databases">
        <authorList>
            <person name="Weinstock G."/>
            <person name="Sodergren E."/>
            <person name="Clifton S."/>
            <person name="Fulton L."/>
            <person name="Fulton B."/>
            <person name="Courtney L."/>
            <person name="Fronick C."/>
            <person name="Harrison M."/>
            <person name="Strong C."/>
            <person name="Farmer C."/>
            <person name="Delahaunty K."/>
            <person name="Markovic C."/>
            <person name="Hall O."/>
            <person name="Minx P."/>
            <person name="Tomlinson C."/>
            <person name="Mitreva M."/>
            <person name="Hou S."/>
            <person name="Chen J."/>
            <person name="Wollam A."/>
            <person name="Pepin K.H."/>
            <person name="Johnson M."/>
            <person name="Bhonagiri V."/>
            <person name="Zhang X."/>
            <person name="Suruliraj S."/>
            <person name="Warren W."/>
            <person name="Chinwalla A."/>
            <person name="Mardis E.R."/>
            <person name="Wilson R.K."/>
        </authorList>
    </citation>
    <scope>NUCLEOTIDE SEQUENCE [LARGE SCALE GENOMIC DNA]</scope>
    <source>
        <strain evidence="3">DSM 22608 / JCM 16073 / KCTC 15190 / YIT 12066</strain>
    </source>
</reference>
<dbReference type="InterPro" id="IPR036390">
    <property type="entry name" value="WH_DNA-bd_sf"/>
</dbReference>
<dbReference type="InterPro" id="IPR039566">
    <property type="entry name" value="CvfB_S1_st"/>
</dbReference>
<dbReference type="InterPro" id="IPR040764">
    <property type="entry name" value="CvfB_WH"/>
</dbReference>
<feature type="domain" description="S1 motif" evidence="1">
    <location>
        <begin position="147"/>
        <end position="209"/>
    </location>
</feature>
<accession>E8LLX9</accession>
<proteinExistence type="predicted"/>
<dbReference type="SMART" id="SM00316">
    <property type="entry name" value="S1"/>
    <property type="match status" value="3"/>
</dbReference>
<organism evidence="2 3">
    <name type="scientific">Succinatimonas hippei (strain DSM 22608 / JCM 16073 / KCTC 15190 / YIT 12066)</name>
    <dbReference type="NCBI Taxonomy" id="762983"/>
    <lineage>
        <taxon>Bacteria</taxon>
        <taxon>Pseudomonadati</taxon>
        <taxon>Pseudomonadota</taxon>
        <taxon>Gammaproteobacteria</taxon>
        <taxon>Aeromonadales</taxon>
        <taxon>Succinivibrionaceae</taxon>
        <taxon>Succinatimonas</taxon>
    </lineage>
</organism>
<dbReference type="PANTHER" id="PTHR37296">
    <property type="entry name" value="CONSERVED VIRULENCE FACTOR B"/>
    <property type="match status" value="1"/>
</dbReference>
<protein>
    <recommendedName>
        <fullName evidence="1">S1 motif domain-containing protein</fullName>
    </recommendedName>
</protein>
<dbReference type="InterPro" id="IPR003029">
    <property type="entry name" value="S1_domain"/>
</dbReference>
<dbReference type="Gene3D" id="1.10.10.10">
    <property type="entry name" value="Winged helix-like DNA-binding domain superfamily/Winged helix DNA-binding domain"/>
    <property type="match status" value="1"/>
</dbReference>
<evidence type="ECO:0000313" key="3">
    <source>
        <dbReference type="Proteomes" id="UP000018458"/>
    </source>
</evidence>
<gene>
    <name evidence="2" type="ORF">HMPREF9444_01752</name>
</gene>
<evidence type="ECO:0000259" key="1">
    <source>
        <dbReference type="SMART" id="SM00316"/>
    </source>
</evidence>
<dbReference type="RefSeq" id="WP_009143917.1">
    <property type="nucleotide sequence ID" value="NZ_GL831047.1"/>
</dbReference>
<comment type="caution">
    <text evidence="2">The sequence shown here is derived from an EMBL/GenBank/DDBJ whole genome shotgun (WGS) entry which is preliminary data.</text>
</comment>
<dbReference type="GO" id="GO:0003676">
    <property type="term" value="F:nucleic acid binding"/>
    <property type="evidence" value="ECO:0007669"/>
    <property type="project" value="InterPro"/>
</dbReference>
<evidence type="ECO:0000313" key="2">
    <source>
        <dbReference type="EMBL" id="EFY06492.1"/>
    </source>
</evidence>
<dbReference type="OrthoDB" id="9801597at2"/>
<dbReference type="AlphaFoldDB" id="E8LLX9"/>
<sequence length="337" mass="38128">MADTLIPGRMYELTVNKISDQGAMVDAHEHGELFVPRRQLPQYLQEGDSLRVFLYVDGGRVLATARHPYLELGMTGRLRVTSIDCGTVYLDLGIPKELVVPVSEQRGSFEVGRMALVYVALDDQGRLFGTQRFNRYIKDFADSGEYKPGQRVCLVPVSHTPLGFRTIVDDHVYGLIYKNEQKGEIQIGKRYSGWIINVREDGRIDVSLQEPGRSGVEHAAADILQALLNSGGELDFNDKSDPDEIEDYLHISKGKFKKAIGHLYKERLIEITDEGIKLTEKGINAGKKEEEFLEKEDIGEEARQKEAPDVYIARQAKSVGYDIDPNVKYDPYKKYRK</sequence>
<dbReference type="Pfam" id="PF13509">
    <property type="entry name" value="S1_2"/>
    <property type="match status" value="1"/>
</dbReference>
<dbReference type="InterPro" id="IPR014464">
    <property type="entry name" value="CvfB_fam"/>
</dbReference>
<feature type="domain" description="S1 motif" evidence="1">
    <location>
        <begin position="6"/>
        <end position="66"/>
    </location>
</feature>
<dbReference type="Proteomes" id="UP000018458">
    <property type="component" value="Unassembled WGS sequence"/>
</dbReference>
<name>E8LLX9_SUCHY</name>
<dbReference type="SUPFAM" id="SSF46785">
    <property type="entry name" value="Winged helix' DNA-binding domain"/>
    <property type="match status" value="1"/>
</dbReference>
<dbReference type="Pfam" id="PF17783">
    <property type="entry name" value="WHD_CvfB"/>
    <property type="match status" value="1"/>
</dbReference>
<dbReference type="STRING" id="762983.HMPREF9444_01752"/>
<dbReference type="InterPro" id="IPR012340">
    <property type="entry name" value="NA-bd_OB-fold"/>
</dbReference>
<dbReference type="HOGENOM" id="CLU_064885_1_0_6"/>
<dbReference type="Gene3D" id="2.40.50.140">
    <property type="entry name" value="Nucleic acid-binding proteins"/>
    <property type="match status" value="2"/>
</dbReference>
<dbReference type="eggNOG" id="COG2996">
    <property type="taxonomic scope" value="Bacteria"/>
</dbReference>
<dbReference type="PANTHER" id="PTHR37296:SF1">
    <property type="entry name" value="CONSERVED VIRULENCE FACTOR B"/>
    <property type="match status" value="1"/>
</dbReference>
<dbReference type="InterPro" id="IPR036388">
    <property type="entry name" value="WH-like_DNA-bd_sf"/>
</dbReference>
<feature type="domain" description="S1 motif" evidence="1">
    <location>
        <begin position="71"/>
        <end position="132"/>
    </location>
</feature>